<name>A0AAW2PWB5_9LAMI</name>
<evidence type="ECO:0008006" key="2">
    <source>
        <dbReference type="Google" id="ProtNLM"/>
    </source>
</evidence>
<reference evidence="1" key="1">
    <citation type="submission" date="2020-06" db="EMBL/GenBank/DDBJ databases">
        <authorList>
            <person name="Li T."/>
            <person name="Hu X."/>
            <person name="Zhang T."/>
            <person name="Song X."/>
            <person name="Zhang H."/>
            <person name="Dai N."/>
            <person name="Sheng W."/>
            <person name="Hou X."/>
            <person name="Wei L."/>
        </authorList>
    </citation>
    <scope>NUCLEOTIDE SEQUENCE</scope>
    <source>
        <strain evidence="1">G01</strain>
        <tissue evidence="1">Leaf</tissue>
    </source>
</reference>
<organism evidence="1">
    <name type="scientific">Sesamum angustifolium</name>
    <dbReference type="NCBI Taxonomy" id="2727405"/>
    <lineage>
        <taxon>Eukaryota</taxon>
        <taxon>Viridiplantae</taxon>
        <taxon>Streptophyta</taxon>
        <taxon>Embryophyta</taxon>
        <taxon>Tracheophyta</taxon>
        <taxon>Spermatophyta</taxon>
        <taxon>Magnoliopsida</taxon>
        <taxon>eudicotyledons</taxon>
        <taxon>Gunneridae</taxon>
        <taxon>Pentapetalae</taxon>
        <taxon>asterids</taxon>
        <taxon>lamiids</taxon>
        <taxon>Lamiales</taxon>
        <taxon>Pedaliaceae</taxon>
        <taxon>Sesamum</taxon>
    </lineage>
</organism>
<reference evidence="1" key="2">
    <citation type="journal article" date="2024" name="Plant">
        <title>Genomic evolution and insights into agronomic trait innovations of Sesamum species.</title>
        <authorList>
            <person name="Miao H."/>
            <person name="Wang L."/>
            <person name="Qu L."/>
            <person name="Liu H."/>
            <person name="Sun Y."/>
            <person name="Le M."/>
            <person name="Wang Q."/>
            <person name="Wei S."/>
            <person name="Zheng Y."/>
            <person name="Lin W."/>
            <person name="Duan Y."/>
            <person name="Cao H."/>
            <person name="Xiong S."/>
            <person name="Wang X."/>
            <person name="Wei L."/>
            <person name="Li C."/>
            <person name="Ma Q."/>
            <person name="Ju M."/>
            <person name="Zhao R."/>
            <person name="Li G."/>
            <person name="Mu C."/>
            <person name="Tian Q."/>
            <person name="Mei H."/>
            <person name="Zhang T."/>
            <person name="Gao T."/>
            <person name="Zhang H."/>
        </authorList>
    </citation>
    <scope>NUCLEOTIDE SEQUENCE</scope>
    <source>
        <strain evidence="1">G01</strain>
    </source>
</reference>
<dbReference type="EMBL" id="JACGWK010000004">
    <property type="protein sequence ID" value="KAL0359780.1"/>
    <property type="molecule type" value="Genomic_DNA"/>
</dbReference>
<protein>
    <recommendedName>
        <fullName evidence="2">DUF4283 domain-containing protein</fullName>
    </recommendedName>
</protein>
<accession>A0AAW2PWB5</accession>
<proteinExistence type="predicted"/>
<dbReference type="AlphaFoldDB" id="A0AAW2PWB5"/>
<evidence type="ECO:0000313" key="1">
    <source>
        <dbReference type="EMBL" id="KAL0359780.1"/>
    </source>
</evidence>
<gene>
    <name evidence="1" type="ORF">Sangu_0827400</name>
</gene>
<sequence>MVTKFTVEDGTLILESNDLIGVHTKLGLCLVDYITDKFWGLKVIQALSQLWVASFQQHDNIWLIFRFARHKDRQRILAGGPYFVCGRPLLLKNIPHCFEFKEDDINLTPI</sequence>
<comment type="caution">
    <text evidence="1">The sequence shown here is derived from an EMBL/GenBank/DDBJ whole genome shotgun (WGS) entry which is preliminary data.</text>
</comment>